<dbReference type="PROSITE" id="PS00301">
    <property type="entry name" value="G_TR_1"/>
    <property type="match status" value="1"/>
</dbReference>
<dbReference type="NCBIfam" id="TIGR00231">
    <property type="entry name" value="small_GTP"/>
    <property type="match status" value="1"/>
</dbReference>
<dbReference type="SUPFAM" id="SSF54980">
    <property type="entry name" value="EF-G C-terminal domain-like"/>
    <property type="match status" value="2"/>
</dbReference>
<dbReference type="InterPro" id="IPR013842">
    <property type="entry name" value="LepA_CTD"/>
</dbReference>
<dbReference type="InterPro" id="IPR038363">
    <property type="entry name" value="LepA_C_sf"/>
</dbReference>
<comment type="caution">
    <text evidence="9">The sequence shown here is derived from an EMBL/GenBank/DDBJ whole genome shotgun (WGS) entry which is preliminary data.</text>
</comment>
<dbReference type="InterPro" id="IPR006297">
    <property type="entry name" value="EF-4"/>
</dbReference>
<dbReference type="EC" id="3.6.5.n1" evidence="7"/>
<dbReference type="Gene3D" id="2.40.30.10">
    <property type="entry name" value="Translation factors"/>
    <property type="match status" value="1"/>
</dbReference>
<dbReference type="Pfam" id="PF00679">
    <property type="entry name" value="EFG_C"/>
    <property type="match status" value="1"/>
</dbReference>
<dbReference type="InterPro" id="IPR031157">
    <property type="entry name" value="G_TR_CS"/>
</dbReference>
<dbReference type="SUPFAM" id="SSF52540">
    <property type="entry name" value="P-loop containing nucleoside triphosphate hydrolases"/>
    <property type="match status" value="1"/>
</dbReference>
<comment type="function">
    <text evidence="7">Required for accurate and efficient protein synthesis under certain stress conditions. May act as a fidelity factor of the translation reaction, by catalyzing a one-codon backward translocation of tRNAs on improperly translocated ribosomes. Back-translocation proceeds from a post-translocation (POST) complex to a pre-translocation (PRE) complex, thus giving elongation factor G a second chance to translocate the tRNAs correctly. Binds to ribosomes in a GTP-dependent manner.</text>
</comment>
<dbReference type="NCBIfam" id="TIGR01393">
    <property type="entry name" value="lepA"/>
    <property type="match status" value="1"/>
</dbReference>
<evidence type="ECO:0000256" key="4">
    <source>
        <dbReference type="ARBA" id="ARBA00022917"/>
    </source>
</evidence>
<dbReference type="PROSITE" id="PS51722">
    <property type="entry name" value="G_TR_2"/>
    <property type="match status" value="1"/>
</dbReference>
<dbReference type="InterPro" id="IPR035647">
    <property type="entry name" value="EFG_III/V"/>
</dbReference>
<dbReference type="PANTHER" id="PTHR43512:SF4">
    <property type="entry name" value="TRANSLATION FACTOR GUF1 HOMOLOG, CHLOROPLASTIC"/>
    <property type="match status" value="1"/>
</dbReference>
<sequence length="584" mass="65063">MDNIRNFVITAHIDHGKSTLADRMLEVTKTVPPHKMKAQYLDQLDLERERGITIKMAPVRMLYKEYILNLIDTPGHSDFSYEVSRSLKAVEGAVLLVDATQGIQAQTLANLESAKSAGLCIIGAVNKIDIATSEQVEKTVWELAELLGRREADIFKVSGKTGEGVEGLLDAVVEYVRPPNELGVTAALVFSSLYDEHKGVIAFVRIFGGNFITQQNVKLLGTDVSFKIKEVGFFKPELNSEEILKVGEIGYIATGIKDPGFVKVGDTIGPQTKGYALPGFQVPSPVVFVSLYPDEGDDYENLKAAIYKLHLHDSSFSIIPTVSDALGRGFQCGFLGRLHFEIVAQRLEREFGIKVVNSFPSVAYRVKLPEGKWVVIENPKDFPQDYAAAMEPMVKITILGPLSYLGNILKLKENFRLSDLETKTKGDRVIISAHLPLSDLISDFDDKLKSVSSGFASFSYEFADYQNSKVRRLDILVAQEMVPGLSRVVYDGELVSIARKTVERLKNLLPRQQFTQAIQATANGRIIARETIPALRKDVTGYLYGGDRTRKMKLWKKQKRGKEKLKAMGRVTISPQVFKELLKR</sequence>
<dbReference type="GO" id="GO:0005525">
    <property type="term" value="F:GTP binding"/>
    <property type="evidence" value="ECO:0007669"/>
    <property type="project" value="UniProtKB-UniRule"/>
</dbReference>
<dbReference type="Gene3D" id="3.30.70.870">
    <property type="entry name" value="Elongation Factor G (Translational Gtpase), domain 3"/>
    <property type="match status" value="1"/>
</dbReference>
<dbReference type="Gene3D" id="3.30.70.240">
    <property type="match status" value="1"/>
</dbReference>
<dbReference type="AlphaFoldDB" id="A0A2H0AN10"/>
<dbReference type="GO" id="GO:0043022">
    <property type="term" value="F:ribosome binding"/>
    <property type="evidence" value="ECO:0007669"/>
    <property type="project" value="UniProtKB-UniRule"/>
</dbReference>
<comment type="catalytic activity">
    <reaction evidence="7">
        <text>GTP + H2O = GDP + phosphate + H(+)</text>
        <dbReference type="Rhea" id="RHEA:19669"/>
        <dbReference type="ChEBI" id="CHEBI:15377"/>
        <dbReference type="ChEBI" id="CHEBI:15378"/>
        <dbReference type="ChEBI" id="CHEBI:37565"/>
        <dbReference type="ChEBI" id="CHEBI:43474"/>
        <dbReference type="ChEBI" id="CHEBI:58189"/>
        <dbReference type="EC" id="3.6.5.n1"/>
    </reaction>
</comment>
<dbReference type="PANTHER" id="PTHR43512">
    <property type="entry name" value="TRANSLATION FACTOR GUF1-RELATED"/>
    <property type="match status" value="1"/>
</dbReference>
<keyword evidence="7" id="KW-1003">Cell membrane</keyword>
<dbReference type="GO" id="GO:0005886">
    <property type="term" value="C:plasma membrane"/>
    <property type="evidence" value="ECO:0007669"/>
    <property type="project" value="UniProtKB-SubCell"/>
</dbReference>
<dbReference type="EMBL" id="PCSK01000037">
    <property type="protein sequence ID" value="PIP45998.1"/>
    <property type="molecule type" value="Genomic_DNA"/>
</dbReference>
<reference evidence="9 10" key="1">
    <citation type="submission" date="2017-09" db="EMBL/GenBank/DDBJ databases">
        <title>Depth-based differentiation of microbial function through sediment-hosted aquifers and enrichment of novel symbionts in the deep terrestrial subsurface.</title>
        <authorList>
            <person name="Probst A.J."/>
            <person name="Ladd B."/>
            <person name="Jarett J.K."/>
            <person name="Geller-Mcgrath D.E."/>
            <person name="Sieber C.M."/>
            <person name="Emerson J.B."/>
            <person name="Anantharaman K."/>
            <person name="Thomas B.C."/>
            <person name="Malmstrom R."/>
            <person name="Stieglmeier M."/>
            <person name="Klingl A."/>
            <person name="Woyke T."/>
            <person name="Ryan C.M."/>
            <person name="Banfield J.F."/>
        </authorList>
    </citation>
    <scope>NUCLEOTIDE SEQUENCE [LARGE SCALE GENOMIC DNA]</scope>
    <source>
        <strain evidence="9">CG23_combo_of_CG06-09_8_20_14_all_42_19</strain>
    </source>
</reference>
<keyword evidence="2 7" id="KW-0547">Nucleotide-binding</keyword>
<evidence type="ECO:0000256" key="7">
    <source>
        <dbReference type="HAMAP-Rule" id="MF_00071"/>
    </source>
</evidence>
<dbReference type="Proteomes" id="UP000230007">
    <property type="component" value="Unassembled WGS sequence"/>
</dbReference>
<dbReference type="PRINTS" id="PR00315">
    <property type="entry name" value="ELONGATNFCT"/>
</dbReference>
<evidence type="ECO:0000313" key="10">
    <source>
        <dbReference type="Proteomes" id="UP000230007"/>
    </source>
</evidence>
<dbReference type="HAMAP" id="MF_00071">
    <property type="entry name" value="LepA"/>
    <property type="match status" value="1"/>
</dbReference>
<evidence type="ECO:0000256" key="6">
    <source>
        <dbReference type="ARBA" id="ARBA00023136"/>
    </source>
</evidence>
<dbReference type="Gene3D" id="3.30.70.2570">
    <property type="entry name" value="Elongation factor 4, C-terminal domain"/>
    <property type="match status" value="1"/>
</dbReference>
<dbReference type="GO" id="GO:0003746">
    <property type="term" value="F:translation elongation factor activity"/>
    <property type="evidence" value="ECO:0007669"/>
    <property type="project" value="UniProtKB-UniRule"/>
</dbReference>
<keyword evidence="5 7" id="KW-0342">GTP-binding</keyword>
<comment type="similarity">
    <text evidence="1 7">Belongs to the TRAFAC class translation factor GTPase superfamily. Classic translation factor GTPase family. LepA subfamily.</text>
</comment>
<dbReference type="InterPro" id="IPR000640">
    <property type="entry name" value="EFG_V-like"/>
</dbReference>
<accession>A0A2H0AN10</accession>
<dbReference type="InterPro" id="IPR000795">
    <property type="entry name" value="T_Tr_GTP-bd_dom"/>
</dbReference>
<name>A0A2H0AN10_9BACT</name>
<dbReference type="Gene3D" id="3.40.50.300">
    <property type="entry name" value="P-loop containing nucleotide triphosphate hydrolases"/>
    <property type="match status" value="1"/>
</dbReference>
<dbReference type="Pfam" id="PF06421">
    <property type="entry name" value="LepA_C"/>
    <property type="match status" value="1"/>
</dbReference>
<evidence type="ECO:0000256" key="2">
    <source>
        <dbReference type="ARBA" id="ARBA00022741"/>
    </source>
</evidence>
<keyword evidence="9" id="KW-0251">Elongation factor</keyword>
<comment type="subcellular location">
    <subcellularLocation>
        <location evidence="7">Cell membrane</location>
        <topology evidence="7">Peripheral membrane protein</topology>
        <orientation evidence="7">Cytoplasmic side</orientation>
    </subcellularLocation>
</comment>
<dbReference type="InterPro" id="IPR041095">
    <property type="entry name" value="EFG_II"/>
</dbReference>
<dbReference type="Pfam" id="PF14492">
    <property type="entry name" value="EFG_III"/>
    <property type="match status" value="1"/>
</dbReference>
<feature type="domain" description="Tr-type G" evidence="8">
    <location>
        <begin position="2"/>
        <end position="179"/>
    </location>
</feature>
<protein>
    <recommendedName>
        <fullName evidence="7">Elongation factor 4</fullName>
        <shortName evidence="7">EF-4</shortName>
        <ecNumber evidence="7">3.6.5.n1</ecNumber>
    </recommendedName>
    <alternativeName>
        <fullName evidence="7">Ribosomal back-translocase LepA</fullName>
    </alternativeName>
</protein>
<evidence type="ECO:0000259" key="8">
    <source>
        <dbReference type="PROSITE" id="PS51722"/>
    </source>
</evidence>
<dbReference type="GO" id="GO:0045727">
    <property type="term" value="P:positive regulation of translation"/>
    <property type="evidence" value="ECO:0007669"/>
    <property type="project" value="UniProtKB-UniRule"/>
</dbReference>
<dbReference type="GO" id="GO:0003924">
    <property type="term" value="F:GTPase activity"/>
    <property type="evidence" value="ECO:0007669"/>
    <property type="project" value="UniProtKB-UniRule"/>
</dbReference>
<keyword evidence="3 7" id="KW-0378">Hydrolase</keyword>
<gene>
    <name evidence="7" type="primary">lepA</name>
    <name evidence="9" type="ORF">COX15_01750</name>
</gene>
<dbReference type="InterPro" id="IPR027417">
    <property type="entry name" value="P-loop_NTPase"/>
</dbReference>
<feature type="binding site" evidence="7">
    <location>
        <begin position="126"/>
        <end position="129"/>
    </location>
    <ligand>
        <name>GTP</name>
        <dbReference type="ChEBI" id="CHEBI:37565"/>
    </ligand>
</feature>
<evidence type="ECO:0000313" key="9">
    <source>
        <dbReference type="EMBL" id="PIP45998.1"/>
    </source>
</evidence>
<evidence type="ECO:0000256" key="1">
    <source>
        <dbReference type="ARBA" id="ARBA00005454"/>
    </source>
</evidence>
<evidence type="ECO:0000256" key="3">
    <source>
        <dbReference type="ARBA" id="ARBA00022801"/>
    </source>
</evidence>
<feature type="binding site" evidence="7">
    <location>
        <begin position="14"/>
        <end position="19"/>
    </location>
    <ligand>
        <name>GTP</name>
        <dbReference type="ChEBI" id="CHEBI:37565"/>
    </ligand>
</feature>
<evidence type="ECO:0000256" key="5">
    <source>
        <dbReference type="ARBA" id="ARBA00023134"/>
    </source>
</evidence>
<organism evidence="9 10">
    <name type="scientific">Candidatus Colwellbacteria bacterium CG23_combo_of_CG06-09_8_20_14_all_42_19</name>
    <dbReference type="NCBI Taxonomy" id="1974541"/>
    <lineage>
        <taxon>Bacteria</taxon>
        <taxon>Candidatus Colwelliibacteriota</taxon>
    </lineage>
</organism>
<keyword evidence="4 7" id="KW-0648">Protein biosynthesis</keyword>
<dbReference type="Pfam" id="PF00009">
    <property type="entry name" value="GTP_EFTU"/>
    <property type="match status" value="1"/>
</dbReference>
<dbReference type="InterPro" id="IPR005225">
    <property type="entry name" value="Small_GTP-bd"/>
</dbReference>
<keyword evidence="6 7" id="KW-0472">Membrane</keyword>
<proteinExistence type="inferred from homology"/>
<dbReference type="SMART" id="SM00838">
    <property type="entry name" value="EFG_C"/>
    <property type="match status" value="1"/>
</dbReference>